<protein>
    <recommendedName>
        <fullName evidence="4">Ig-like domain-containing protein</fullName>
    </recommendedName>
</protein>
<keyword evidence="3" id="KW-1185">Reference proteome</keyword>
<dbReference type="EMBL" id="CP034550">
    <property type="protein sequence ID" value="QFZ17698.1"/>
    <property type="molecule type" value="Genomic_DNA"/>
</dbReference>
<dbReference type="AlphaFoldDB" id="A0A5Q0GUM3"/>
<evidence type="ECO:0008006" key="4">
    <source>
        <dbReference type="Google" id="ProtNLM"/>
    </source>
</evidence>
<dbReference type="RefSeq" id="WP_033433634.1">
    <property type="nucleotide sequence ID" value="NZ_CP034550.1"/>
</dbReference>
<evidence type="ECO:0000256" key="1">
    <source>
        <dbReference type="SAM" id="SignalP"/>
    </source>
</evidence>
<accession>A0A5Q0GUM3</accession>
<evidence type="ECO:0000313" key="2">
    <source>
        <dbReference type="EMBL" id="QFZ17698.1"/>
    </source>
</evidence>
<proteinExistence type="predicted"/>
<dbReference type="KEGG" id="ssyi:EKG83_09545"/>
<organism evidence="2 3">
    <name type="scientific">Saccharothrix syringae</name>
    <name type="common">Nocardiopsis syringae</name>
    <dbReference type="NCBI Taxonomy" id="103733"/>
    <lineage>
        <taxon>Bacteria</taxon>
        <taxon>Bacillati</taxon>
        <taxon>Actinomycetota</taxon>
        <taxon>Actinomycetes</taxon>
        <taxon>Pseudonocardiales</taxon>
        <taxon>Pseudonocardiaceae</taxon>
        <taxon>Saccharothrix</taxon>
    </lineage>
</organism>
<dbReference type="Proteomes" id="UP000325787">
    <property type="component" value="Chromosome"/>
</dbReference>
<gene>
    <name evidence="2" type="ORF">EKG83_09545</name>
</gene>
<feature type="signal peptide" evidence="1">
    <location>
        <begin position="1"/>
        <end position="29"/>
    </location>
</feature>
<name>A0A5Q0GUM3_SACSY</name>
<feature type="chain" id="PRO_5024856770" description="Ig-like domain-containing protein" evidence="1">
    <location>
        <begin position="30"/>
        <end position="188"/>
    </location>
</feature>
<sequence length="188" mass="18754">MEPAMKRIFVVLAAPLTLVLGLGSGTAAAEPTALSDLAAAPAPVGIVCAGAQTTDYAPPLTNTTRNTKTKSTENFNCSSLAGVSSATSTHTATSPQSCVLALVPPTNTSTRTYTWNTGQSSTVTFFSSTVATLANGTKVTTSVGTVTAGLGEGSTATRVVTLPSLSLTACATTGIDSLTGPATLEILP</sequence>
<keyword evidence="1" id="KW-0732">Signal</keyword>
<reference evidence="3" key="1">
    <citation type="journal article" date="2021" name="Curr. Microbiol.">
        <title>Complete genome of nocamycin-producing strain Saccharothrix syringae NRRL B-16468 reveals the biosynthetic potential for secondary metabolites.</title>
        <authorList>
            <person name="Mo X."/>
            <person name="Yang S."/>
        </authorList>
    </citation>
    <scope>NUCLEOTIDE SEQUENCE [LARGE SCALE GENOMIC DNA]</scope>
    <source>
        <strain evidence="3">ATCC 51364 / DSM 43886 / JCM 6844 / KCTC 9398 / NBRC 14523 / NRRL B-16468 / INA 2240</strain>
    </source>
</reference>
<evidence type="ECO:0000313" key="3">
    <source>
        <dbReference type="Proteomes" id="UP000325787"/>
    </source>
</evidence>